<feature type="domain" description="Integrator complex subunit 5 C-terminal" evidence="5">
    <location>
        <begin position="415"/>
        <end position="582"/>
    </location>
</feature>
<dbReference type="InterPro" id="IPR003140">
    <property type="entry name" value="PLipase/COase/thioEstase"/>
</dbReference>
<dbReference type="EMBL" id="JABEBT010000002">
    <property type="protein sequence ID" value="KAF7639950.1"/>
    <property type="molecule type" value="Genomic_DNA"/>
</dbReference>
<dbReference type="GO" id="GO:0052689">
    <property type="term" value="F:carboxylic ester hydrolase activity"/>
    <property type="evidence" value="ECO:0007669"/>
    <property type="project" value="TreeGrafter"/>
</dbReference>
<keyword evidence="7" id="KW-1185">Reference proteome</keyword>
<dbReference type="EC" id="3.1.2.22" evidence="2"/>
<dbReference type="AlphaFoldDB" id="A0A8T0A322"/>
<dbReference type="PANTHER" id="PTHR10655">
    <property type="entry name" value="LYSOPHOSPHOLIPASE-RELATED"/>
    <property type="match status" value="1"/>
</dbReference>
<dbReference type="GO" id="GO:0005737">
    <property type="term" value="C:cytoplasm"/>
    <property type="evidence" value="ECO:0007669"/>
    <property type="project" value="TreeGrafter"/>
</dbReference>
<evidence type="ECO:0000256" key="3">
    <source>
        <dbReference type="ARBA" id="ARBA00022801"/>
    </source>
</evidence>
<dbReference type="Pfam" id="PF02230">
    <property type="entry name" value="Abhydrolase_2"/>
    <property type="match status" value="1"/>
</dbReference>
<dbReference type="Pfam" id="PF14838">
    <property type="entry name" value="INTS5_C"/>
    <property type="match status" value="1"/>
</dbReference>
<accession>A0A8T0A322</accession>
<name>A0A8T0A322_9BILA</name>
<evidence type="ECO:0000259" key="5">
    <source>
        <dbReference type="Pfam" id="PF14838"/>
    </source>
</evidence>
<dbReference type="InterPro" id="IPR029058">
    <property type="entry name" value="AB_hydrolase_fold"/>
</dbReference>
<feature type="domain" description="Phospholipase/carboxylesterase/thioesterase" evidence="4">
    <location>
        <begin position="11"/>
        <end position="118"/>
    </location>
</feature>
<evidence type="ECO:0000256" key="1">
    <source>
        <dbReference type="ARBA" id="ARBA00006499"/>
    </source>
</evidence>
<evidence type="ECO:0000256" key="2">
    <source>
        <dbReference type="ARBA" id="ARBA00012423"/>
    </source>
</evidence>
<dbReference type="Proteomes" id="UP000605970">
    <property type="component" value="Unassembled WGS sequence"/>
</dbReference>
<dbReference type="PANTHER" id="PTHR10655:SF17">
    <property type="entry name" value="LYSOPHOSPHOLIPASE-LIKE PROTEIN 1"/>
    <property type="match status" value="1"/>
</dbReference>
<organism evidence="6 7">
    <name type="scientific">Meloidogyne graminicola</name>
    <dbReference type="NCBI Taxonomy" id="189291"/>
    <lineage>
        <taxon>Eukaryota</taxon>
        <taxon>Metazoa</taxon>
        <taxon>Ecdysozoa</taxon>
        <taxon>Nematoda</taxon>
        <taxon>Chromadorea</taxon>
        <taxon>Rhabditida</taxon>
        <taxon>Tylenchina</taxon>
        <taxon>Tylenchomorpha</taxon>
        <taxon>Tylenchoidea</taxon>
        <taxon>Meloidogynidae</taxon>
        <taxon>Meloidogyninae</taxon>
        <taxon>Meloidogyne</taxon>
    </lineage>
</organism>
<dbReference type="GO" id="GO:0008474">
    <property type="term" value="F:palmitoyl-(protein) hydrolase activity"/>
    <property type="evidence" value="ECO:0007669"/>
    <property type="project" value="UniProtKB-EC"/>
</dbReference>
<dbReference type="OrthoDB" id="2418081at2759"/>
<evidence type="ECO:0000313" key="7">
    <source>
        <dbReference type="Proteomes" id="UP000605970"/>
    </source>
</evidence>
<dbReference type="Gene3D" id="3.40.50.1820">
    <property type="entry name" value="alpha/beta hydrolase"/>
    <property type="match status" value="1"/>
</dbReference>
<gene>
    <name evidence="6" type="ORF">Mgra_00000392</name>
</gene>
<evidence type="ECO:0000259" key="4">
    <source>
        <dbReference type="Pfam" id="PF02230"/>
    </source>
</evidence>
<dbReference type="InterPro" id="IPR050565">
    <property type="entry name" value="LYPA1-2/EST-like"/>
</dbReference>
<reference evidence="6" key="1">
    <citation type="journal article" date="2020" name="Ecol. Evol.">
        <title>Genome structure and content of the rice root-knot nematode (Meloidogyne graminicola).</title>
        <authorList>
            <person name="Phan N.T."/>
            <person name="Danchin E.G.J."/>
            <person name="Klopp C."/>
            <person name="Perfus-Barbeoch L."/>
            <person name="Kozlowski D.K."/>
            <person name="Koutsovoulos G.D."/>
            <person name="Lopez-Roques C."/>
            <person name="Bouchez O."/>
            <person name="Zahm M."/>
            <person name="Besnard G."/>
            <person name="Bellafiore S."/>
        </authorList>
    </citation>
    <scope>NUCLEOTIDE SEQUENCE</scope>
    <source>
        <strain evidence="6">VN-18</strain>
    </source>
</reference>
<evidence type="ECO:0000313" key="6">
    <source>
        <dbReference type="EMBL" id="KAF7639950.1"/>
    </source>
</evidence>
<comment type="similarity">
    <text evidence="1">Belongs to the AB hydrolase superfamily. AB hydrolase 2 family.</text>
</comment>
<proteinExistence type="inferred from homology"/>
<dbReference type="SUPFAM" id="SSF53474">
    <property type="entry name" value="alpha/beta-Hydrolases"/>
    <property type="match status" value="1"/>
</dbReference>
<keyword evidence="3" id="KW-0378">Hydrolase</keyword>
<protein>
    <recommendedName>
        <fullName evidence="2">palmitoyl-protein hydrolase</fullName>
        <ecNumber evidence="2">3.1.2.22</ecNumber>
    </recommendedName>
</protein>
<dbReference type="InterPro" id="IPR029444">
    <property type="entry name" value="INTS5_C"/>
</dbReference>
<comment type="caution">
    <text evidence="6">The sequence shown here is derived from an EMBL/GenBank/DDBJ whole genome shotgun (WGS) entry which is preliminary data.</text>
</comment>
<sequence>MAASTVAPPIILRSIEKHTATLIWFHGLGDQGDGWSIYMFPNAQSRPVTLNFGMRMPAWYNILGLSVNDAEDDQGIEIAKNYVHDLINKEIENGIPSKRIAIGGFSMGGALALYLITLIPYSCQHGTTPQELADTLTFIKTNIPVEVLPEKSGENKDKDQTITQLLRHVYCDRTGKWEDNMAVETLQKFKEEKSFRWRLIHSVLDGGQLGKLNMKILHCACIILGNEETSQIFARFIHAAKNEKQLTNFLSFALTIIPHLNQLQRSNSPSLMTLAVSLAVLNSKQIEKELTEYLKEKEELFVEINKKISLEKNLLNNLLILIKWNEQSEIGTILRNISLNLADIRGYLQEGLLDWILDYTDLVRNTNCGILDESYKELFDSDCCGSEETSRHVGVFPDYSKFKTINYLNKNCEYSLFEELRQASILDKSAAAVAHSGKIEENNEIIEEKEENNEFEVNQIRRLLFLDFIECLCLSSKKPSLPLEQQQQQHFYDLKMCRFLGQLLVDRFAGDGFTSHFCWHSWEQEKEMFSQYTKITRTLEQHPIVFDFFLLLSEIGFSNGLCSILPLFKALFVTELSLLENTPLKNEMISVAFLQRATPIISLLICLIIPLPEEIRKGKIINIEQKVVSEQKEFQQLISSMVVVIQRNNVLLGELLFPLLDFIGEKDENDWSIEREQKPISVLAEIKK</sequence>